<dbReference type="InterPro" id="IPR014825">
    <property type="entry name" value="DNA_alkylation"/>
</dbReference>
<dbReference type="SUPFAM" id="SSF48371">
    <property type="entry name" value="ARM repeat"/>
    <property type="match status" value="1"/>
</dbReference>
<dbReference type="CDD" id="cd06561">
    <property type="entry name" value="AlkD_like"/>
    <property type="match status" value="1"/>
</dbReference>
<dbReference type="Proteomes" id="UP000178162">
    <property type="component" value="Unassembled WGS sequence"/>
</dbReference>
<accession>A0A1G1WC19</accession>
<dbReference type="PANTHER" id="PTHR34070">
    <property type="entry name" value="ARMADILLO-TYPE FOLD"/>
    <property type="match status" value="1"/>
</dbReference>
<evidence type="ECO:0000313" key="2">
    <source>
        <dbReference type="Proteomes" id="UP000178162"/>
    </source>
</evidence>
<organism evidence="1 2">
    <name type="scientific">Candidatus Woykebacteria bacterium RBG_16_39_9b</name>
    <dbReference type="NCBI Taxonomy" id="1802595"/>
    <lineage>
        <taxon>Bacteria</taxon>
        <taxon>Candidatus Woykeibacteriota</taxon>
    </lineage>
</organism>
<dbReference type="InterPro" id="IPR016024">
    <property type="entry name" value="ARM-type_fold"/>
</dbReference>
<dbReference type="Gene3D" id="1.25.10.90">
    <property type="match status" value="1"/>
</dbReference>
<comment type="caution">
    <text evidence="1">The sequence shown here is derived from an EMBL/GenBank/DDBJ whole genome shotgun (WGS) entry which is preliminary data.</text>
</comment>
<dbReference type="EMBL" id="MHCR01000020">
    <property type="protein sequence ID" value="OGY25223.1"/>
    <property type="molecule type" value="Genomic_DNA"/>
</dbReference>
<name>A0A1G1WC19_9BACT</name>
<proteinExistence type="predicted"/>
<dbReference type="PANTHER" id="PTHR34070:SF1">
    <property type="entry name" value="DNA ALKYLATION REPAIR PROTEIN"/>
    <property type="match status" value="1"/>
</dbReference>
<dbReference type="AlphaFoldDB" id="A0A1G1WC19"/>
<evidence type="ECO:0000313" key="1">
    <source>
        <dbReference type="EMBL" id="OGY25223.1"/>
    </source>
</evidence>
<sequence length="238" mass="27898">MLKRLKEDLRKFASPEKAKNLARFFKTGPGQYGEGDRFIGVTVPQSRAVAKKYKDLPLKEVTILLHSPIHEERLIALLILIEQFKATDRRSNEETREKIYRFYLSNTKYINNWDLVDLSASRIVGPYLEDKPKDILRKLALSKSLWERRIAMISTFHYIWNGDPKWGLEIAEILLNDKHDLIHKAVGWMLREIGKNCGENVLTNFLDEHTGVIPRTTLRYAIEKFPEEKRQKYLTRTS</sequence>
<gene>
    <name evidence="1" type="ORF">A2134_02220</name>
</gene>
<dbReference type="Pfam" id="PF08713">
    <property type="entry name" value="DNA_alkylation"/>
    <property type="match status" value="1"/>
</dbReference>
<reference evidence="1 2" key="1">
    <citation type="journal article" date="2016" name="Nat. Commun.">
        <title>Thousands of microbial genomes shed light on interconnected biogeochemical processes in an aquifer system.</title>
        <authorList>
            <person name="Anantharaman K."/>
            <person name="Brown C.T."/>
            <person name="Hug L.A."/>
            <person name="Sharon I."/>
            <person name="Castelle C.J."/>
            <person name="Probst A.J."/>
            <person name="Thomas B.C."/>
            <person name="Singh A."/>
            <person name="Wilkins M.J."/>
            <person name="Karaoz U."/>
            <person name="Brodie E.L."/>
            <person name="Williams K.H."/>
            <person name="Hubbard S.S."/>
            <person name="Banfield J.F."/>
        </authorList>
    </citation>
    <scope>NUCLEOTIDE SEQUENCE [LARGE SCALE GENOMIC DNA]</scope>
</reference>
<protein>
    <submittedName>
        <fullName evidence="1">DNA alkylation repair protein</fullName>
    </submittedName>
</protein>